<dbReference type="OMA" id="PPFYSMT"/>
<dbReference type="Proteomes" id="UP000027238">
    <property type="component" value="Unassembled WGS sequence"/>
</dbReference>
<evidence type="ECO:0000259" key="1">
    <source>
        <dbReference type="Pfam" id="PF06985"/>
    </source>
</evidence>
<dbReference type="EMBL" id="JMSE01001073">
    <property type="protein sequence ID" value="KDN65035.1"/>
    <property type="molecule type" value="Genomic_DNA"/>
</dbReference>
<dbReference type="STRING" id="1173701.A0A066XG75"/>
<dbReference type="PANTHER" id="PTHR10622:SF10">
    <property type="entry name" value="HET DOMAIN-CONTAINING PROTEIN"/>
    <property type="match status" value="1"/>
</dbReference>
<comment type="caution">
    <text evidence="2">The sequence shown here is derived from an EMBL/GenBank/DDBJ whole genome shotgun (WGS) entry which is preliminary data.</text>
</comment>
<dbReference type="InterPro" id="IPR010730">
    <property type="entry name" value="HET"/>
</dbReference>
<evidence type="ECO:0000313" key="2">
    <source>
        <dbReference type="EMBL" id="KDN65035.1"/>
    </source>
</evidence>
<dbReference type="AlphaFoldDB" id="A0A066XG75"/>
<dbReference type="eggNOG" id="KOG4177">
    <property type="taxonomic scope" value="Eukaryota"/>
</dbReference>
<protein>
    <submittedName>
        <fullName evidence="2">Putative HET domain-containing protein</fullName>
    </submittedName>
</protein>
<keyword evidence="3" id="KW-1185">Reference proteome</keyword>
<reference evidence="3" key="1">
    <citation type="journal article" date="2014" name="Genome Announc.">
        <title>Draft genome sequence of Colletotrichum sublineola, a destructive pathogen of cultivated sorghum.</title>
        <authorList>
            <person name="Baroncelli R."/>
            <person name="Sanz-Martin J.M."/>
            <person name="Rech G.E."/>
            <person name="Sukno S.A."/>
            <person name="Thon M.R."/>
        </authorList>
    </citation>
    <scope>NUCLEOTIDE SEQUENCE [LARGE SCALE GENOMIC DNA]</scope>
    <source>
        <strain evidence="3">TX430BB</strain>
    </source>
</reference>
<dbReference type="HOGENOM" id="CLU_000288_138_16_1"/>
<gene>
    <name evidence="2" type="ORF">CSUB01_08691</name>
</gene>
<dbReference type="OrthoDB" id="194358at2759"/>
<sequence length="600" mass="66973">MRLINTKTLKLEDFVDHARLPPYAILSHTWGDGEVTLQEWHDQEVRAKKKESLFKIQSTCQQALLDGFNYAWVDTNCIDKTSSAELSESINSMYNWYSGAGICYVYMVDVPLHAIQETSCDPDSYFCKSRWFTRGWTLQELIAPTRMNFYTANWSLLGTKQHLVDALYLATGVPKLCLSGHLGPSDFSIAEVMSWASTRVTTRPEDQAYCLLGLFGVNMPLLYGEGRKAFLRLQEEIIKVSVDQSIFVYDIEALVMTAPLSIEPTLFARSKRVEQLLSHLTTPMATIPPFYSMTNAGLLITLPLIETLSPSFVLGVLNCHIVSEQPGGPVCLPLSSHVSNYRHQYSRVSLPASWISLSSASIRPSLPRYEENAAQPENWSSSFIPEASTRIIVSQPHRDDYDYLTKRVLAPVQRMGAKVLFLIVFPHGFSGYRLYAADPPEALEERTSMLAMVGQGNANEMGRGLLVFKEKGSGREGGNYVGVYLEAPLHHEGAIRDWTRACQTFPNWQISHGLNTIAASNEQFARGRASWVGDVLVTVRTAVSVESSYLPGTSVVFLAEIVFDMGRYSTPRGRKGTVNDSNLSLHRSFMLRDSDESDGG</sequence>
<dbReference type="Pfam" id="PF06985">
    <property type="entry name" value="HET"/>
    <property type="match status" value="1"/>
</dbReference>
<name>A0A066XG75_COLSU</name>
<proteinExistence type="predicted"/>
<accession>A0A066XG75</accession>
<feature type="domain" description="Heterokaryon incompatibility" evidence="1">
    <location>
        <begin position="23"/>
        <end position="107"/>
    </location>
</feature>
<evidence type="ECO:0000313" key="3">
    <source>
        <dbReference type="Proteomes" id="UP000027238"/>
    </source>
</evidence>
<dbReference type="PANTHER" id="PTHR10622">
    <property type="entry name" value="HET DOMAIN-CONTAINING PROTEIN"/>
    <property type="match status" value="1"/>
</dbReference>
<organism evidence="2 3">
    <name type="scientific">Colletotrichum sublineola</name>
    <name type="common">Sorghum anthracnose fungus</name>
    <dbReference type="NCBI Taxonomy" id="1173701"/>
    <lineage>
        <taxon>Eukaryota</taxon>
        <taxon>Fungi</taxon>
        <taxon>Dikarya</taxon>
        <taxon>Ascomycota</taxon>
        <taxon>Pezizomycotina</taxon>
        <taxon>Sordariomycetes</taxon>
        <taxon>Hypocreomycetidae</taxon>
        <taxon>Glomerellales</taxon>
        <taxon>Glomerellaceae</taxon>
        <taxon>Colletotrichum</taxon>
        <taxon>Colletotrichum graminicola species complex</taxon>
    </lineage>
</organism>